<evidence type="ECO:0000313" key="3">
    <source>
        <dbReference type="Proteomes" id="UP000604473"/>
    </source>
</evidence>
<reference evidence="2 3" key="1">
    <citation type="submission" date="2021-01" db="EMBL/GenBank/DDBJ databases">
        <title>Draft genomes of Rhodovulum sulfidophilum.</title>
        <authorList>
            <person name="Guzman M.S."/>
        </authorList>
    </citation>
    <scope>NUCLEOTIDE SEQUENCE [LARGE SCALE GENOMIC DNA]</scope>
    <source>
        <strain evidence="2 3">AB35</strain>
    </source>
</reference>
<sequence length="24" mass="2997">AREEIRRWRSHYNTKRPHSALGYL</sequence>
<keyword evidence="3" id="KW-1185">Reference proteome</keyword>
<dbReference type="Proteomes" id="UP000604473">
    <property type="component" value="Unassembled WGS sequence"/>
</dbReference>
<evidence type="ECO:0000313" key="2">
    <source>
        <dbReference type="EMBL" id="MBL3611310.1"/>
    </source>
</evidence>
<gene>
    <name evidence="2" type="ORF">JMM60_21610</name>
</gene>
<dbReference type="RefSeq" id="WP_202250806.1">
    <property type="nucleotide sequence ID" value="NZ_JAESJJ010000072.1"/>
</dbReference>
<feature type="domain" description="Integrase catalytic" evidence="1">
    <location>
        <begin position="1"/>
        <end position="24"/>
    </location>
</feature>
<dbReference type="EMBL" id="JAESJJ010000072">
    <property type="protein sequence ID" value="MBL3611310.1"/>
    <property type="molecule type" value="Genomic_DNA"/>
</dbReference>
<feature type="non-terminal residue" evidence="2">
    <location>
        <position position="1"/>
    </location>
</feature>
<proteinExistence type="predicted"/>
<accession>A0ABS1RYY9</accession>
<dbReference type="Pfam" id="PF13683">
    <property type="entry name" value="rve_3"/>
    <property type="match status" value="1"/>
</dbReference>
<comment type="caution">
    <text evidence="2">The sequence shown here is derived from an EMBL/GenBank/DDBJ whole genome shotgun (WGS) entry which is preliminary data.</text>
</comment>
<organism evidence="2 3">
    <name type="scientific">Rhodovulum sulfidophilum</name>
    <name type="common">Rhodobacter sulfidophilus</name>
    <dbReference type="NCBI Taxonomy" id="35806"/>
    <lineage>
        <taxon>Bacteria</taxon>
        <taxon>Pseudomonadati</taxon>
        <taxon>Pseudomonadota</taxon>
        <taxon>Alphaproteobacteria</taxon>
        <taxon>Rhodobacterales</taxon>
        <taxon>Paracoccaceae</taxon>
        <taxon>Rhodovulum</taxon>
    </lineage>
</organism>
<name>A0ABS1RYY9_RHOSU</name>
<protein>
    <submittedName>
        <fullName evidence="2">Transposase</fullName>
    </submittedName>
</protein>
<dbReference type="InterPro" id="IPR001584">
    <property type="entry name" value="Integrase_cat-core"/>
</dbReference>
<evidence type="ECO:0000259" key="1">
    <source>
        <dbReference type="Pfam" id="PF13683"/>
    </source>
</evidence>